<dbReference type="InterPro" id="IPR051207">
    <property type="entry name" value="ComplexI_NDUFA9_subunit"/>
</dbReference>
<evidence type="ECO:0000313" key="2">
    <source>
        <dbReference type="EMBL" id="GLR65828.1"/>
    </source>
</evidence>
<name>A0ABQ6A2J4_9PROT</name>
<proteinExistence type="predicted"/>
<organism evidence="2 3">
    <name type="scientific">Acidocella aquatica</name>
    <dbReference type="NCBI Taxonomy" id="1922313"/>
    <lineage>
        <taxon>Bacteria</taxon>
        <taxon>Pseudomonadati</taxon>
        <taxon>Pseudomonadota</taxon>
        <taxon>Alphaproteobacteria</taxon>
        <taxon>Acetobacterales</taxon>
        <taxon>Acidocellaceae</taxon>
        <taxon>Acidocella</taxon>
    </lineage>
</organism>
<sequence length="308" mass="32784">MAAAHRIATVFGGSGFLGHYVVKRLADQGYIVRIAVRDTESAKTLRPMGGPGQIVPLYAPLHAEAQAARAIEGAEVVVNLTGILAERRKGDFMRTHAEGAGRIARIAGSSGVRHLVHISAIGANPASPSLYAQSKAAGEAAVRSAFPAAVILRPSIIFGPEDHFFNRFAAMASLFPVIPITGGGVKFQPVYAGDVADAVLASLSPAAQGQTFELGGPDVKSFKELIEFMLNIINRKGWVLDLPPGLASFQALFLERLPGKLLTRDQVKLLQSDNVVSDDAPGLSTLGIIPTPMDMIVPRYLARFRKRS</sequence>
<evidence type="ECO:0000259" key="1">
    <source>
        <dbReference type="Pfam" id="PF01370"/>
    </source>
</evidence>
<dbReference type="InterPro" id="IPR001509">
    <property type="entry name" value="Epimerase_deHydtase"/>
</dbReference>
<gene>
    <name evidence="2" type="ORF">GCM10010909_05060</name>
</gene>
<dbReference type="SUPFAM" id="SSF51735">
    <property type="entry name" value="NAD(P)-binding Rossmann-fold domains"/>
    <property type="match status" value="1"/>
</dbReference>
<keyword evidence="3" id="KW-1185">Reference proteome</keyword>
<feature type="domain" description="NAD-dependent epimerase/dehydratase" evidence="1">
    <location>
        <begin position="9"/>
        <end position="215"/>
    </location>
</feature>
<dbReference type="CDD" id="cd05271">
    <property type="entry name" value="NDUFA9_like_SDR_a"/>
    <property type="match status" value="1"/>
</dbReference>
<protein>
    <submittedName>
        <fullName evidence="2">3-beta-hydroxy-Delta(5)-steroid dehydrogenase</fullName>
    </submittedName>
</protein>
<dbReference type="Pfam" id="PF01370">
    <property type="entry name" value="Epimerase"/>
    <property type="match status" value="1"/>
</dbReference>
<dbReference type="RefSeq" id="WP_284256369.1">
    <property type="nucleotide sequence ID" value="NZ_BSOS01000007.1"/>
</dbReference>
<dbReference type="Proteomes" id="UP001156641">
    <property type="component" value="Unassembled WGS sequence"/>
</dbReference>
<comment type="caution">
    <text evidence="2">The sequence shown here is derived from an EMBL/GenBank/DDBJ whole genome shotgun (WGS) entry which is preliminary data.</text>
</comment>
<dbReference type="EMBL" id="BSOS01000007">
    <property type="protein sequence ID" value="GLR65828.1"/>
    <property type="molecule type" value="Genomic_DNA"/>
</dbReference>
<dbReference type="PANTHER" id="PTHR12126">
    <property type="entry name" value="NADH-UBIQUINONE OXIDOREDUCTASE 39 KDA SUBUNIT-RELATED"/>
    <property type="match status" value="1"/>
</dbReference>
<evidence type="ECO:0000313" key="3">
    <source>
        <dbReference type="Proteomes" id="UP001156641"/>
    </source>
</evidence>
<reference evidence="3" key="1">
    <citation type="journal article" date="2019" name="Int. J. Syst. Evol. Microbiol.">
        <title>The Global Catalogue of Microorganisms (GCM) 10K type strain sequencing project: providing services to taxonomists for standard genome sequencing and annotation.</title>
        <authorList>
            <consortium name="The Broad Institute Genomics Platform"/>
            <consortium name="The Broad Institute Genome Sequencing Center for Infectious Disease"/>
            <person name="Wu L."/>
            <person name="Ma J."/>
        </authorList>
    </citation>
    <scope>NUCLEOTIDE SEQUENCE [LARGE SCALE GENOMIC DNA]</scope>
    <source>
        <strain evidence="3">NBRC 112502</strain>
    </source>
</reference>
<dbReference type="InterPro" id="IPR036291">
    <property type="entry name" value="NAD(P)-bd_dom_sf"/>
</dbReference>
<accession>A0ABQ6A2J4</accession>
<dbReference type="PANTHER" id="PTHR12126:SF11">
    <property type="entry name" value="NADH DEHYDROGENASE [UBIQUINONE] 1 ALPHA SUBCOMPLEX SUBUNIT 9, MITOCHONDRIAL"/>
    <property type="match status" value="1"/>
</dbReference>
<dbReference type="Gene3D" id="3.40.50.720">
    <property type="entry name" value="NAD(P)-binding Rossmann-like Domain"/>
    <property type="match status" value="1"/>
</dbReference>